<geneLocation type="plasmid" evidence="1">
    <name>pQBR57</name>
</geneLocation>
<sequence>MLSTDLGKADGRIKLARFGINGIPDAVFEALSGKLILAGEFKSRKYRGVVKLYELYQLMLYMGHLQDRYPNHTIVGCLAYADERVKVRFDPALYQALIELRNEYWQTIKRRKPVNPVPLHKRMKVNAGNLSMRLTSKM</sequence>
<accession>A0A0G4E4Z6</accession>
<reference evidence="1" key="1">
    <citation type="submission" date="2014-12" db="EMBL/GenBank/DDBJ databases">
        <authorList>
            <person name="Hall J."/>
        </authorList>
    </citation>
    <scope>NUCLEOTIDE SEQUENCE [LARGE SCALE GENOMIC DNA]</scope>
    <source>
        <strain evidence="1">SBW25</strain>
        <plasmid evidence="1">pQBR57</plasmid>
    </source>
</reference>
<reference evidence="1" key="2">
    <citation type="submission" date="2015-06" db="EMBL/GenBank/DDBJ databases">
        <title>Environmentally co-occuring mercury resistance plasmids are genetically and phenotypically diverse and confer variable context-dependent fitness effects.</title>
        <authorList>
            <person name="Hall J.P.J."/>
            <person name="Harrison E."/>
            <person name="Lilley A.K."/>
            <person name="Paterson S."/>
            <person name="Spiers A.J."/>
            <person name="Brockhurst M.A."/>
        </authorList>
    </citation>
    <scope>NUCLEOTIDE SEQUENCE [LARGE SCALE GENOMIC DNA]</scope>
    <source>
        <strain evidence="1">SBW25</strain>
        <plasmid evidence="1">pQBR57</plasmid>
    </source>
</reference>
<dbReference type="EMBL" id="LN713926">
    <property type="protein sequence ID" value="CEK42073.1"/>
    <property type="molecule type" value="Genomic_DNA"/>
</dbReference>
<keyword evidence="1" id="KW-0614">Plasmid</keyword>
<organism evidence="1">
    <name type="scientific">Pseudomonas fluorescens (strain SBW25)</name>
    <dbReference type="NCBI Taxonomy" id="216595"/>
    <lineage>
        <taxon>Bacteria</taxon>
        <taxon>Pseudomonadati</taxon>
        <taxon>Pseudomonadota</taxon>
        <taxon>Gammaproteobacteria</taxon>
        <taxon>Pseudomonadales</taxon>
        <taxon>Pseudomonadaceae</taxon>
        <taxon>Pseudomonas</taxon>
    </lineage>
</organism>
<dbReference type="AlphaFoldDB" id="A0A0G4E4Z6"/>
<proteinExistence type="predicted"/>
<evidence type="ECO:0000313" key="1">
    <source>
        <dbReference type="EMBL" id="CEK42073.1"/>
    </source>
</evidence>
<dbReference type="Gene3D" id="3.90.320.10">
    <property type="match status" value="1"/>
</dbReference>
<protein>
    <recommendedName>
        <fullName evidence="2">PD-(D/E)XK endonuclease-like domain-containing protein</fullName>
    </recommendedName>
</protein>
<name>A0A0G4E4Z6_PSEFS</name>
<dbReference type="InterPro" id="IPR011604">
    <property type="entry name" value="PDDEXK-like_dom_sf"/>
</dbReference>
<evidence type="ECO:0008006" key="2">
    <source>
        <dbReference type="Google" id="ProtNLM"/>
    </source>
</evidence>
<gene>
    <name evidence="1" type="ORF">PQBR57_0120</name>
</gene>